<dbReference type="PANTHER" id="PTHR11496:SF102">
    <property type="entry name" value="ALCOHOL DEHYDROGENASE 4"/>
    <property type="match status" value="1"/>
</dbReference>
<keyword evidence="2 5" id="KW-0560">Oxidoreductase</keyword>
<dbReference type="Gene3D" id="3.40.50.1970">
    <property type="match status" value="1"/>
</dbReference>
<gene>
    <name evidence="5" type="ORF">FB384_003337</name>
</gene>
<dbReference type="PANTHER" id="PTHR11496">
    <property type="entry name" value="ALCOHOL DEHYDROGENASE"/>
    <property type="match status" value="1"/>
</dbReference>
<dbReference type="Pfam" id="PF25137">
    <property type="entry name" value="ADH_Fe_C"/>
    <property type="match status" value="1"/>
</dbReference>
<dbReference type="EMBL" id="JACIBS010000001">
    <property type="protein sequence ID" value="MBB3664433.1"/>
    <property type="molecule type" value="Genomic_DNA"/>
</dbReference>
<dbReference type="InterPro" id="IPR056798">
    <property type="entry name" value="ADH_Fe_C"/>
</dbReference>
<evidence type="ECO:0000313" key="6">
    <source>
        <dbReference type="Proteomes" id="UP000564573"/>
    </source>
</evidence>
<dbReference type="GO" id="GO:0004022">
    <property type="term" value="F:alcohol dehydrogenase (NAD+) activity"/>
    <property type="evidence" value="ECO:0007669"/>
    <property type="project" value="UniProtKB-EC"/>
</dbReference>
<dbReference type="Proteomes" id="UP000564573">
    <property type="component" value="Unassembled WGS sequence"/>
</dbReference>
<evidence type="ECO:0000256" key="2">
    <source>
        <dbReference type="ARBA" id="ARBA00023002"/>
    </source>
</evidence>
<reference evidence="5 6" key="1">
    <citation type="submission" date="2020-08" db="EMBL/GenBank/DDBJ databases">
        <title>Sequencing the genomes of 1000 actinobacteria strains.</title>
        <authorList>
            <person name="Klenk H.-P."/>
        </authorList>
    </citation>
    <scope>NUCLEOTIDE SEQUENCE [LARGE SCALE GENOMIC DNA]</scope>
    <source>
        <strain evidence="5 6">DSM 45267</strain>
    </source>
</reference>
<dbReference type="InterPro" id="IPR001670">
    <property type="entry name" value="ADH_Fe/GldA"/>
</dbReference>
<feature type="domain" description="Fe-containing alcohol dehydrogenase-like C-terminal" evidence="4">
    <location>
        <begin position="202"/>
        <end position="390"/>
    </location>
</feature>
<dbReference type="GO" id="GO:0046872">
    <property type="term" value="F:metal ion binding"/>
    <property type="evidence" value="ECO:0007669"/>
    <property type="project" value="InterPro"/>
</dbReference>
<sequence>MSEIVRFEMPRVETVVQGAGASGAIGAELDRRGLNRVFLVTGNTVGSSEPFAKLTEELGVRVVGTFSRVEAHNPVGLVVELLEAARSAEIDAFVAVGGGSPCDAAKLAAVGLCEGSITAQDLARNYLDFEYPATVRQRPLTGTPVPVFAVPTTLSAAEWDGFAGSVDSARDTKDLTVYLEATPTAVFLDPELCAHTPRDLWATTGVRALDHAVETSYAKNAHPFTTALANDALTILAQNLPRSVADPEDYDAALKCQQAAWMSILGVHNVSLGLSHAIGHQLGAVGIPHGVTSCIMLPHVMRFLEPVTAEHQARMARALAAVQGDEEDLSAAARLERILDDLGVPRRVSDFGVGRDKMQGVAHAALGDMVVRESPRTVDEAAIYSLLEAVW</sequence>
<organism evidence="5 6">
    <name type="scientific">Prauserella sediminis</name>
    <dbReference type="NCBI Taxonomy" id="577680"/>
    <lineage>
        <taxon>Bacteria</taxon>
        <taxon>Bacillati</taxon>
        <taxon>Actinomycetota</taxon>
        <taxon>Actinomycetes</taxon>
        <taxon>Pseudonocardiales</taxon>
        <taxon>Pseudonocardiaceae</taxon>
        <taxon>Prauserella</taxon>
        <taxon>Prauserella salsuginis group</taxon>
    </lineage>
</organism>
<dbReference type="RefSeq" id="WP_183784122.1">
    <property type="nucleotide sequence ID" value="NZ_JACIBS010000001.1"/>
</dbReference>
<name>A0A839XV62_9PSEU</name>
<evidence type="ECO:0000256" key="1">
    <source>
        <dbReference type="ARBA" id="ARBA00007358"/>
    </source>
</evidence>
<evidence type="ECO:0000313" key="5">
    <source>
        <dbReference type="EMBL" id="MBB3664433.1"/>
    </source>
</evidence>
<dbReference type="InterPro" id="IPR039697">
    <property type="entry name" value="Alcohol_dehydrogenase_Fe"/>
</dbReference>
<evidence type="ECO:0000259" key="3">
    <source>
        <dbReference type="Pfam" id="PF00465"/>
    </source>
</evidence>
<comment type="similarity">
    <text evidence="1">Belongs to the iron-containing alcohol dehydrogenase family.</text>
</comment>
<dbReference type="Gene3D" id="1.20.1090.10">
    <property type="entry name" value="Dehydroquinate synthase-like - alpha domain"/>
    <property type="match status" value="1"/>
</dbReference>
<dbReference type="SUPFAM" id="SSF56796">
    <property type="entry name" value="Dehydroquinate synthase-like"/>
    <property type="match status" value="1"/>
</dbReference>
<dbReference type="CDD" id="cd08192">
    <property type="entry name" value="MAR-like"/>
    <property type="match status" value="1"/>
</dbReference>
<evidence type="ECO:0000259" key="4">
    <source>
        <dbReference type="Pfam" id="PF25137"/>
    </source>
</evidence>
<dbReference type="AlphaFoldDB" id="A0A839XV62"/>
<proteinExistence type="inferred from homology"/>
<keyword evidence="6" id="KW-1185">Reference proteome</keyword>
<feature type="domain" description="Alcohol dehydrogenase iron-type/glycerol dehydrogenase GldA" evidence="3">
    <location>
        <begin position="14"/>
        <end position="190"/>
    </location>
</feature>
<protein>
    <submittedName>
        <fullName evidence="5">Alcohol dehydrogenase</fullName>
        <ecNumber evidence="5">1.1.1.1</ecNumber>
    </submittedName>
</protein>
<accession>A0A839XV62</accession>
<comment type="caution">
    <text evidence="5">The sequence shown here is derived from an EMBL/GenBank/DDBJ whole genome shotgun (WGS) entry which is preliminary data.</text>
</comment>
<dbReference type="Pfam" id="PF00465">
    <property type="entry name" value="Fe-ADH"/>
    <property type="match status" value="1"/>
</dbReference>
<dbReference type="EC" id="1.1.1.1" evidence="5"/>